<feature type="non-terminal residue" evidence="2">
    <location>
        <position position="151"/>
    </location>
</feature>
<dbReference type="EC" id="2.5.1.16" evidence="2"/>
<feature type="compositionally biased region" description="Basic residues" evidence="1">
    <location>
        <begin position="114"/>
        <end position="151"/>
    </location>
</feature>
<evidence type="ECO:0000256" key="1">
    <source>
        <dbReference type="SAM" id="MobiDB-lite"/>
    </source>
</evidence>
<gene>
    <name evidence="2" type="ORF">AVDCRST_MAG48-1813</name>
</gene>
<keyword evidence="2" id="KW-0808">Transferase</keyword>
<feature type="non-terminal residue" evidence="2">
    <location>
        <position position="1"/>
    </location>
</feature>
<sequence length="151" mass="16185">AAHRRARDRAGARPDAAAGLHPAGGPDRPVLRRPGRPHPAGVRLRPTGRRRGGVRRPGGGAAGRRARRRRRPDRAALPRAHPAALGPGGAGAGHRAHRPGPHPPAAAPAERHQGPGRRRPQRAGRPPRRLRRPRGPRRVRRRPGAGRAHHG</sequence>
<accession>A0A6J4KJA6</accession>
<reference evidence="2" key="1">
    <citation type="submission" date="2020-02" db="EMBL/GenBank/DDBJ databases">
        <authorList>
            <person name="Meier V. D."/>
        </authorList>
    </citation>
    <scope>NUCLEOTIDE SEQUENCE</scope>
    <source>
        <strain evidence="2">AVDCRST_MAG48</strain>
    </source>
</reference>
<protein>
    <submittedName>
        <fullName evidence="2">Spermidine synthase</fullName>
        <ecNumber evidence="2">2.5.1.16</ecNumber>
    </submittedName>
</protein>
<name>A0A6J4KJA6_9ACTN</name>
<dbReference type="AlphaFoldDB" id="A0A6J4KJA6"/>
<dbReference type="EMBL" id="CADCTS010000262">
    <property type="protein sequence ID" value="CAA9307569.1"/>
    <property type="molecule type" value="Genomic_DNA"/>
</dbReference>
<dbReference type="GO" id="GO:0004766">
    <property type="term" value="F:spermidine synthase activity"/>
    <property type="evidence" value="ECO:0007669"/>
    <property type="project" value="UniProtKB-EC"/>
</dbReference>
<feature type="region of interest" description="Disordered" evidence="1">
    <location>
        <begin position="1"/>
        <end position="151"/>
    </location>
</feature>
<organism evidence="2">
    <name type="scientific">uncultured Friedmanniella sp</name>
    <dbReference type="NCBI Taxonomy" id="335381"/>
    <lineage>
        <taxon>Bacteria</taxon>
        <taxon>Bacillati</taxon>
        <taxon>Actinomycetota</taxon>
        <taxon>Actinomycetes</taxon>
        <taxon>Propionibacteriales</taxon>
        <taxon>Nocardioidaceae</taxon>
        <taxon>Friedmanniella</taxon>
        <taxon>environmental samples</taxon>
    </lineage>
</organism>
<feature type="compositionally biased region" description="Low complexity" evidence="1">
    <location>
        <begin position="75"/>
        <end position="85"/>
    </location>
</feature>
<evidence type="ECO:0000313" key="2">
    <source>
        <dbReference type="EMBL" id="CAA9307569.1"/>
    </source>
</evidence>
<proteinExistence type="predicted"/>